<dbReference type="EMBL" id="UYYB01001755">
    <property type="protein sequence ID" value="VDM65964.1"/>
    <property type="molecule type" value="Genomic_DNA"/>
</dbReference>
<proteinExistence type="predicted"/>
<feature type="domain" description="DUF4139" evidence="1">
    <location>
        <begin position="76"/>
        <end position="305"/>
    </location>
</feature>
<gene>
    <name evidence="2" type="ORF">SVUK_LOCUS962</name>
</gene>
<dbReference type="Pfam" id="PF13598">
    <property type="entry name" value="DUF4139"/>
    <property type="match status" value="1"/>
</dbReference>
<dbReference type="PANTHER" id="PTHR31005">
    <property type="entry name" value="DUF4139 DOMAIN-CONTAINING PROTEIN"/>
    <property type="match status" value="1"/>
</dbReference>
<organism evidence="2 3">
    <name type="scientific">Strongylus vulgaris</name>
    <name type="common">Blood worm</name>
    <dbReference type="NCBI Taxonomy" id="40348"/>
    <lineage>
        <taxon>Eukaryota</taxon>
        <taxon>Metazoa</taxon>
        <taxon>Ecdysozoa</taxon>
        <taxon>Nematoda</taxon>
        <taxon>Chromadorea</taxon>
        <taxon>Rhabditida</taxon>
        <taxon>Rhabditina</taxon>
        <taxon>Rhabditomorpha</taxon>
        <taxon>Strongyloidea</taxon>
        <taxon>Strongylidae</taxon>
        <taxon>Strongylus</taxon>
    </lineage>
</organism>
<evidence type="ECO:0000259" key="1">
    <source>
        <dbReference type="Pfam" id="PF13598"/>
    </source>
</evidence>
<dbReference type="PANTHER" id="PTHR31005:SF10">
    <property type="entry name" value="DUF4140 DOMAIN-CONTAINING PROTEIN"/>
    <property type="match status" value="1"/>
</dbReference>
<dbReference type="Proteomes" id="UP000270094">
    <property type="component" value="Unassembled WGS sequence"/>
</dbReference>
<name>A0A3P7IK93_STRVU</name>
<evidence type="ECO:0000313" key="3">
    <source>
        <dbReference type="Proteomes" id="UP000270094"/>
    </source>
</evidence>
<dbReference type="AlphaFoldDB" id="A0A3P7IK93"/>
<accession>A0A3P7IK93</accession>
<dbReference type="NCBIfam" id="TIGR02231">
    <property type="entry name" value="mucoidy inhibitor MuiA family protein"/>
    <property type="match status" value="1"/>
</dbReference>
<keyword evidence="3" id="KW-1185">Reference proteome</keyword>
<reference evidence="2 3" key="1">
    <citation type="submission" date="2018-11" db="EMBL/GenBank/DDBJ databases">
        <authorList>
            <consortium name="Pathogen Informatics"/>
        </authorList>
    </citation>
    <scope>NUCLEOTIDE SEQUENCE [LARGE SCALE GENOMIC DNA]</scope>
</reference>
<dbReference type="InterPro" id="IPR011935">
    <property type="entry name" value="CHP02231"/>
</dbReference>
<dbReference type="InterPro" id="IPR037291">
    <property type="entry name" value="DUF4139"/>
</dbReference>
<dbReference type="OrthoDB" id="10068793at2759"/>
<evidence type="ECO:0000313" key="2">
    <source>
        <dbReference type="EMBL" id="VDM65964.1"/>
    </source>
</evidence>
<sequence length="316" mass="34693">MEPCTSGCARDRRVTARAGPVVNDIVNIQRQRHTSAARRKPMYEASEEDMGFGSFDCNDMTDAAAMHRYNTVQLSRSSEDNSVSTPSVENLVSTCFSVPRAVSIPSNGAEHKVLVLMVDLACSFTHDCVPSRCASAFLSAVVTNTTPFPLPPGDAAVYLNNGFVNKTHLRAVPPGEEFRCSLGVDPSIKIDYKTPVICQEQIGFMSKSTLITHEQVISLRNAKVTQAVQITVKEQIPKSADEKIKVSRSVIPSCNILDSVCIVSPDVRTKHGEAKLNKDHNLEWTLVLAPGQQRDLYIKYTIEHPASELVSFKLMA</sequence>
<protein>
    <recommendedName>
        <fullName evidence="1">DUF4139 domain-containing protein</fullName>
    </recommendedName>
</protein>